<evidence type="ECO:0000313" key="2">
    <source>
        <dbReference type="EMBL" id="SVD11183.1"/>
    </source>
</evidence>
<keyword evidence="1" id="KW-0812">Transmembrane</keyword>
<dbReference type="AlphaFoldDB" id="A0A382SMY9"/>
<proteinExistence type="predicted"/>
<keyword evidence="1" id="KW-0472">Membrane</keyword>
<feature type="transmembrane region" description="Helical" evidence="1">
    <location>
        <begin position="44"/>
        <end position="69"/>
    </location>
</feature>
<gene>
    <name evidence="2" type="ORF">METZ01_LOCUS364037</name>
</gene>
<reference evidence="2" key="1">
    <citation type="submission" date="2018-05" db="EMBL/GenBank/DDBJ databases">
        <authorList>
            <person name="Lanie J.A."/>
            <person name="Ng W.-L."/>
            <person name="Kazmierczak K.M."/>
            <person name="Andrzejewski T.M."/>
            <person name="Davidsen T.M."/>
            <person name="Wayne K.J."/>
            <person name="Tettelin H."/>
            <person name="Glass J.I."/>
            <person name="Rusch D."/>
            <person name="Podicherti R."/>
            <person name="Tsui H.-C.T."/>
            <person name="Winkler M.E."/>
        </authorList>
    </citation>
    <scope>NUCLEOTIDE SEQUENCE</scope>
</reference>
<name>A0A382SMY9_9ZZZZ</name>
<dbReference type="EMBL" id="UINC01130242">
    <property type="protein sequence ID" value="SVD11183.1"/>
    <property type="molecule type" value="Genomic_DNA"/>
</dbReference>
<evidence type="ECO:0000256" key="1">
    <source>
        <dbReference type="SAM" id="Phobius"/>
    </source>
</evidence>
<organism evidence="2">
    <name type="scientific">marine metagenome</name>
    <dbReference type="NCBI Taxonomy" id="408172"/>
    <lineage>
        <taxon>unclassified sequences</taxon>
        <taxon>metagenomes</taxon>
        <taxon>ecological metagenomes</taxon>
    </lineage>
</organism>
<sequence>MALSILFGLWRCLVLWIKYKEIKAGFGGVVDMENFDKELLIPPAFTITSTVGSMAAFLVAPLGFIAWGVRALFF</sequence>
<protein>
    <submittedName>
        <fullName evidence="2">Uncharacterized protein</fullName>
    </submittedName>
</protein>
<accession>A0A382SMY9</accession>
<keyword evidence="1" id="KW-1133">Transmembrane helix</keyword>